<keyword evidence="9" id="KW-0812">Transmembrane</keyword>
<sequence>MRLAWTLQRKITTGILLILLTTLVLSGVLIIEKQRYQLMGALNQQAYRLTSIVAKFSVQPLEKYSYFILEEVALSVGQFPQVAFCEIYDANGNSLTNVETTIRGINIKKKKRQTGDNILVATRKITSDSGHPLGEVEIGIFTDAVKSQLRLDALTLAVGSLLIVILVAVSLHLFLARSIITPVVTLSNMAQSLSRGEFVKPDLDTRTDEIGDLFHAFNRMSSNLQHLYNNLENEVKERTSELEGANRLLQIEITEREKVEVALKKAKEEAEIANQYKSIFVANMSHEIRTPMNAILGYAQILQQKQLGDPDTIHAVDTIEKSGSHLLEVINEILDFSKIEAGKVDLRVAPFDLAVLLSSLDTLFALRCKEKKLTWEVIGPKDRTTIPVEGDQGKLRQVLINLLSNAVKFTDSGTVSLKVEETAPDLFHLEVRDTGPGIPEDLKQIIFQPFRQVHNDAREDGTGLGLSISSSYVQLMGGRLELASSEGLGCRFHFSIRLPQVPVESVFPDDTAPTVRQLAKTQSFHAMVVDDDRNSREMLSSILTGWGFSVTMADNGRDALEQLDAQPVDILFVDYHMPMMDGLALAREVRRRTTLDAIPTVLVSADVFDLHDQISREKGIDHCIAKPLRIEAIADVVEKRFPLQFKTVQPPPPAARPATDKPLLATPLPEGVRTQIQEAAQFGQVSELKQIIEKLHAMGGRHEELGTAMAHLLRKYDMDGIIKLMNNTSKGEIHGEP</sequence>
<evidence type="ECO:0000256" key="3">
    <source>
        <dbReference type="ARBA" id="ARBA00012438"/>
    </source>
</evidence>
<dbReference type="CDD" id="cd16922">
    <property type="entry name" value="HATPase_EvgS-ArcB-TorS-like"/>
    <property type="match status" value="1"/>
</dbReference>
<dbReference type="InterPro" id="IPR001789">
    <property type="entry name" value="Sig_transdc_resp-reg_receiver"/>
</dbReference>
<reference evidence="13 14" key="1">
    <citation type="submission" date="2021-02" db="EMBL/GenBank/DDBJ databases">
        <title>Complete genome of Desulfoluna sp. strain ASN36.</title>
        <authorList>
            <person name="Takahashi A."/>
            <person name="Kojima H."/>
            <person name="Fukui M."/>
        </authorList>
    </citation>
    <scope>NUCLEOTIDE SEQUENCE [LARGE SCALE GENOMIC DNA]</scope>
    <source>
        <strain evidence="13 14">ASN36</strain>
    </source>
</reference>
<feature type="transmembrane region" description="Helical" evidence="9">
    <location>
        <begin position="12"/>
        <end position="31"/>
    </location>
</feature>
<keyword evidence="6" id="KW-0418">Kinase</keyword>
<dbReference type="InterPro" id="IPR036890">
    <property type="entry name" value="HATPase_C_sf"/>
</dbReference>
<dbReference type="PROSITE" id="PS50885">
    <property type="entry name" value="HAMP"/>
    <property type="match status" value="1"/>
</dbReference>
<evidence type="ECO:0000256" key="9">
    <source>
        <dbReference type="SAM" id="Phobius"/>
    </source>
</evidence>
<dbReference type="PANTHER" id="PTHR43047:SF64">
    <property type="entry name" value="HISTIDINE KINASE CONTAINING CHEY-HOMOLOGOUS RECEIVER DOMAIN AND PAS DOMAIN-RELATED"/>
    <property type="match status" value="1"/>
</dbReference>
<evidence type="ECO:0000256" key="5">
    <source>
        <dbReference type="ARBA" id="ARBA00022679"/>
    </source>
</evidence>
<evidence type="ECO:0000256" key="2">
    <source>
        <dbReference type="ARBA" id="ARBA00004370"/>
    </source>
</evidence>
<dbReference type="InterPro" id="IPR036097">
    <property type="entry name" value="HisK_dim/P_sf"/>
</dbReference>
<dbReference type="EMBL" id="AP024488">
    <property type="protein sequence ID" value="BCS98194.1"/>
    <property type="molecule type" value="Genomic_DNA"/>
</dbReference>
<keyword evidence="8" id="KW-0175">Coiled coil</keyword>
<proteinExistence type="predicted"/>
<dbReference type="EC" id="2.7.13.3" evidence="3"/>
<dbReference type="CDD" id="cd17546">
    <property type="entry name" value="REC_hyHK_CKI1_RcsC-like"/>
    <property type="match status" value="1"/>
</dbReference>
<dbReference type="Gene3D" id="3.40.50.2300">
    <property type="match status" value="1"/>
</dbReference>
<dbReference type="RefSeq" id="WP_236889603.1">
    <property type="nucleotide sequence ID" value="NZ_AP024488.1"/>
</dbReference>
<feature type="domain" description="Response regulatory" evidence="11">
    <location>
        <begin position="525"/>
        <end position="641"/>
    </location>
</feature>
<dbReference type="Gene3D" id="3.30.565.10">
    <property type="entry name" value="Histidine kinase-like ATPase, C-terminal domain"/>
    <property type="match status" value="1"/>
</dbReference>
<evidence type="ECO:0000256" key="6">
    <source>
        <dbReference type="ARBA" id="ARBA00022777"/>
    </source>
</evidence>
<feature type="domain" description="Histidine kinase" evidence="10">
    <location>
        <begin position="283"/>
        <end position="500"/>
    </location>
</feature>
<dbReference type="InterPro" id="IPR011006">
    <property type="entry name" value="CheY-like_superfamily"/>
</dbReference>
<dbReference type="SUPFAM" id="SSF47384">
    <property type="entry name" value="Homodimeric domain of signal transducing histidine kinase"/>
    <property type="match status" value="1"/>
</dbReference>
<dbReference type="InterPro" id="IPR003661">
    <property type="entry name" value="HisK_dim/P_dom"/>
</dbReference>
<protein>
    <recommendedName>
        <fullName evidence="3">histidine kinase</fullName>
        <ecNumber evidence="3">2.7.13.3</ecNumber>
    </recommendedName>
</protein>
<evidence type="ECO:0000256" key="4">
    <source>
        <dbReference type="ARBA" id="ARBA00022553"/>
    </source>
</evidence>
<accession>A0ABN6F785</accession>
<gene>
    <name evidence="13" type="ORF">DSLASN_38260</name>
</gene>
<feature type="coiled-coil region" evidence="8">
    <location>
        <begin position="221"/>
        <end position="276"/>
    </location>
</feature>
<dbReference type="Proteomes" id="UP001320148">
    <property type="component" value="Chromosome"/>
</dbReference>
<dbReference type="SUPFAM" id="SSF55874">
    <property type="entry name" value="ATPase domain of HSP90 chaperone/DNA topoisomerase II/histidine kinase"/>
    <property type="match status" value="1"/>
</dbReference>
<name>A0ABN6F785_9BACT</name>
<feature type="transmembrane region" description="Helical" evidence="9">
    <location>
        <begin position="153"/>
        <end position="175"/>
    </location>
</feature>
<keyword evidence="9" id="KW-0472">Membrane</keyword>
<dbReference type="Gene3D" id="1.10.287.130">
    <property type="match status" value="1"/>
</dbReference>
<dbReference type="PANTHER" id="PTHR43047">
    <property type="entry name" value="TWO-COMPONENT HISTIDINE PROTEIN KINASE"/>
    <property type="match status" value="1"/>
</dbReference>
<dbReference type="PROSITE" id="PS50109">
    <property type="entry name" value="HIS_KIN"/>
    <property type="match status" value="1"/>
</dbReference>
<feature type="domain" description="HAMP" evidence="12">
    <location>
        <begin position="177"/>
        <end position="229"/>
    </location>
</feature>
<keyword evidence="14" id="KW-1185">Reference proteome</keyword>
<dbReference type="SMART" id="SM00304">
    <property type="entry name" value="HAMP"/>
    <property type="match status" value="1"/>
</dbReference>
<evidence type="ECO:0000259" key="11">
    <source>
        <dbReference type="PROSITE" id="PS50110"/>
    </source>
</evidence>
<dbReference type="SMART" id="SM00448">
    <property type="entry name" value="REC"/>
    <property type="match status" value="1"/>
</dbReference>
<comment type="catalytic activity">
    <reaction evidence="1">
        <text>ATP + protein L-histidine = ADP + protein N-phospho-L-histidine.</text>
        <dbReference type="EC" id="2.7.13.3"/>
    </reaction>
</comment>
<keyword evidence="5" id="KW-0808">Transferase</keyword>
<keyword evidence="9" id="KW-1133">Transmembrane helix</keyword>
<dbReference type="SUPFAM" id="SSF52172">
    <property type="entry name" value="CheY-like"/>
    <property type="match status" value="1"/>
</dbReference>
<dbReference type="InterPro" id="IPR003594">
    <property type="entry name" value="HATPase_dom"/>
</dbReference>
<feature type="modified residue" description="4-aspartylphosphate" evidence="7">
    <location>
        <position position="574"/>
    </location>
</feature>
<evidence type="ECO:0000313" key="13">
    <source>
        <dbReference type="EMBL" id="BCS98194.1"/>
    </source>
</evidence>
<dbReference type="Pfam" id="PF02518">
    <property type="entry name" value="HATPase_c"/>
    <property type="match status" value="1"/>
</dbReference>
<dbReference type="InterPro" id="IPR004358">
    <property type="entry name" value="Sig_transdc_His_kin-like_C"/>
</dbReference>
<keyword evidence="4 7" id="KW-0597">Phosphoprotein</keyword>
<dbReference type="PROSITE" id="PS50110">
    <property type="entry name" value="RESPONSE_REGULATORY"/>
    <property type="match status" value="1"/>
</dbReference>
<dbReference type="InterPro" id="IPR003660">
    <property type="entry name" value="HAMP_dom"/>
</dbReference>
<evidence type="ECO:0000256" key="8">
    <source>
        <dbReference type="SAM" id="Coils"/>
    </source>
</evidence>
<dbReference type="PRINTS" id="PR00344">
    <property type="entry name" value="BCTRLSENSOR"/>
</dbReference>
<dbReference type="SMART" id="SM00387">
    <property type="entry name" value="HATPase_c"/>
    <property type="match status" value="1"/>
</dbReference>
<dbReference type="Pfam" id="PF00672">
    <property type="entry name" value="HAMP"/>
    <property type="match status" value="1"/>
</dbReference>
<dbReference type="CDD" id="cd00082">
    <property type="entry name" value="HisKA"/>
    <property type="match status" value="1"/>
</dbReference>
<dbReference type="SMART" id="SM00388">
    <property type="entry name" value="HisKA"/>
    <property type="match status" value="1"/>
</dbReference>
<evidence type="ECO:0000259" key="10">
    <source>
        <dbReference type="PROSITE" id="PS50109"/>
    </source>
</evidence>
<evidence type="ECO:0000256" key="7">
    <source>
        <dbReference type="PROSITE-ProRule" id="PRU00169"/>
    </source>
</evidence>
<dbReference type="Pfam" id="PF00072">
    <property type="entry name" value="Response_reg"/>
    <property type="match status" value="1"/>
</dbReference>
<evidence type="ECO:0000256" key="1">
    <source>
        <dbReference type="ARBA" id="ARBA00000085"/>
    </source>
</evidence>
<evidence type="ECO:0000313" key="14">
    <source>
        <dbReference type="Proteomes" id="UP001320148"/>
    </source>
</evidence>
<comment type="subcellular location">
    <subcellularLocation>
        <location evidence="2">Membrane</location>
    </subcellularLocation>
</comment>
<dbReference type="Pfam" id="PF00512">
    <property type="entry name" value="HisKA"/>
    <property type="match status" value="1"/>
</dbReference>
<dbReference type="InterPro" id="IPR005467">
    <property type="entry name" value="His_kinase_dom"/>
</dbReference>
<dbReference type="Gene3D" id="6.10.340.10">
    <property type="match status" value="1"/>
</dbReference>
<organism evidence="13 14">
    <name type="scientific">Desulfoluna limicola</name>
    <dbReference type="NCBI Taxonomy" id="2810562"/>
    <lineage>
        <taxon>Bacteria</taxon>
        <taxon>Pseudomonadati</taxon>
        <taxon>Thermodesulfobacteriota</taxon>
        <taxon>Desulfobacteria</taxon>
        <taxon>Desulfobacterales</taxon>
        <taxon>Desulfolunaceae</taxon>
        <taxon>Desulfoluna</taxon>
    </lineage>
</organism>
<dbReference type="SUPFAM" id="SSF158472">
    <property type="entry name" value="HAMP domain-like"/>
    <property type="match status" value="1"/>
</dbReference>
<evidence type="ECO:0000259" key="12">
    <source>
        <dbReference type="PROSITE" id="PS50885"/>
    </source>
</evidence>
<dbReference type="CDD" id="cd06225">
    <property type="entry name" value="HAMP"/>
    <property type="match status" value="1"/>
</dbReference>